<dbReference type="EMBL" id="LRIE01000070">
    <property type="protein sequence ID" value="KZM35421.1"/>
    <property type="molecule type" value="Genomic_DNA"/>
</dbReference>
<keyword evidence="4 7" id="KW-0500">Molybdenum</keyword>
<dbReference type="Proteomes" id="UP000076447">
    <property type="component" value="Unassembled WGS sequence"/>
</dbReference>
<evidence type="ECO:0000256" key="8">
    <source>
        <dbReference type="SAM" id="MobiDB-lite"/>
    </source>
</evidence>
<dbReference type="EC" id="2.10.1.1" evidence="7"/>
<comment type="pathway">
    <text evidence="2 7">Cofactor biosynthesis; molybdopterin biosynthesis.</text>
</comment>
<protein>
    <recommendedName>
        <fullName evidence="7">Molybdopterin molybdenumtransferase</fullName>
        <ecNumber evidence="7">2.10.1.1</ecNumber>
    </recommendedName>
</protein>
<gene>
    <name evidence="10" type="primary">moeA_1</name>
    <name evidence="10" type="ORF">OJAG_18510</name>
</gene>
<dbReference type="InterPro" id="IPR005110">
    <property type="entry name" value="MoeA_linker/N"/>
</dbReference>
<keyword evidence="7 10" id="KW-0808">Transferase</keyword>
<dbReference type="STRING" id="43678.OJAG_18510"/>
<dbReference type="InterPro" id="IPR036135">
    <property type="entry name" value="MoeA_linker/N_sf"/>
</dbReference>
<dbReference type="GO" id="GO:0061599">
    <property type="term" value="F:molybdopterin molybdotransferase activity"/>
    <property type="evidence" value="ECO:0007669"/>
    <property type="project" value="UniProtKB-UniRule"/>
</dbReference>
<dbReference type="Pfam" id="PF03453">
    <property type="entry name" value="MoeA_N"/>
    <property type="match status" value="1"/>
</dbReference>
<feature type="region of interest" description="Disordered" evidence="8">
    <location>
        <begin position="1"/>
        <end position="37"/>
    </location>
</feature>
<dbReference type="InterPro" id="IPR038987">
    <property type="entry name" value="MoeA-like"/>
</dbReference>
<dbReference type="CDD" id="cd00887">
    <property type="entry name" value="MoeA"/>
    <property type="match status" value="1"/>
</dbReference>
<keyword evidence="7" id="KW-0479">Metal-binding</keyword>
<dbReference type="PATRIC" id="fig|43678.3.peg.1931"/>
<reference evidence="10 11" key="1">
    <citation type="submission" date="2016-01" db="EMBL/GenBank/DDBJ databases">
        <title>Genome sequence of Oerskovia enterophila VJag, an agar and cellulose degrading bacterium.</title>
        <authorList>
            <person name="Poehlein A."/>
            <person name="Jag V."/>
            <person name="Bengelsdorf F."/>
            <person name="Duerre P."/>
            <person name="Daniel R."/>
        </authorList>
    </citation>
    <scope>NUCLEOTIDE SEQUENCE [LARGE SCALE GENOMIC DNA]</scope>
    <source>
        <strain evidence="10 11">VJag</strain>
    </source>
</reference>
<comment type="catalytic activity">
    <reaction evidence="6">
        <text>adenylyl-molybdopterin + molybdate = Mo-molybdopterin + AMP + H(+)</text>
        <dbReference type="Rhea" id="RHEA:35047"/>
        <dbReference type="ChEBI" id="CHEBI:15378"/>
        <dbReference type="ChEBI" id="CHEBI:36264"/>
        <dbReference type="ChEBI" id="CHEBI:62727"/>
        <dbReference type="ChEBI" id="CHEBI:71302"/>
        <dbReference type="ChEBI" id="CHEBI:456215"/>
        <dbReference type="EC" id="2.10.1.1"/>
    </reaction>
</comment>
<dbReference type="InterPro" id="IPR036425">
    <property type="entry name" value="MoaB/Mog-like_dom_sf"/>
</dbReference>
<evidence type="ECO:0000256" key="3">
    <source>
        <dbReference type="ARBA" id="ARBA00010763"/>
    </source>
</evidence>
<proteinExistence type="inferred from homology"/>
<evidence type="ECO:0000256" key="4">
    <source>
        <dbReference type="ARBA" id="ARBA00022505"/>
    </source>
</evidence>
<evidence type="ECO:0000256" key="2">
    <source>
        <dbReference type="ARBA" id="ARBA00005046"/>
    </source>
</evidence>
<evidence type="ECO:0000256" key="1">
    <source>
        <dbReference type="ARBA" id="ARBA00002901"/>
    </source>
</evidence>
<dbReference type="SUPFAM" id="SSF53218">
    <property type="entry name" value="Molybdenum cofactor biosynthesis proteins"/>
    <property type="match status" value="1"/>
</dbReference>
<dbReference type="NCBIfam" id="NF045515">
    <property type="entry name" value="Glp_gephyrin"/>
    <property type="match status" value="1"/>
</dbReference>
<dbReference type="PANTHER" id="PTHR10192:SF5">
    <property type="entry name" value="GEPHYRIN"/>
    <property type="match status" value="1"/>
</dbReference>
<dbReference type="SUPFAM" id="SSF63867">
    <property type="entry name" value="MoeA C-terminal domain-like"/>
    <property type="match status" value="1"/>
</dbReference>
<dbReference type="Pfam" id="PF03454">
    <property type="entry name" value="MoeA_C"/>
    <property type="match status" value="1"/>
</dbReference>
<dbReference type="Gene3D" id="3.40.980.10">
    <property type="entry name" value="MoaB/Mog-like domain"/>
    <property type="match status" value="1"/>
</dbReference>
<keyword evidence="7" id="KW-0460">Magnesium</keyword>
<dbReference type="Gene3D" id="2.170.190.11">
    <property type="entry name" value="Molybdopterin biosynthesis moea protein, domain 3"/>
    <property type="match status" value="1"/>
</dbReference>
<dbReference type="AlphaFoldDB" id="A0A165S1I2"/>
<sequence length="450" mass="45355">MTAERVAPSSEGSSGPTTGLAFGAETAPAESPPSATGVVRVSVEQHRREVEALLGPAFAGRGTERVTIADALDRVLATDLHAPSPLPGFRSSQMDGYAVRSADVSGATEGSPVLLPVVAEIPAGPGVPAPLAARTAARIMTGAVVPEGSDAVVPVEDTDAARFGARTAGATRGTLGDQVGVLAPRGVGEFVRDVGSDVGAGDVVLPAGTLLGPQHLAAAASCGVAELDVVVRVRVAVVSTGTEVVEPGQVAVPGQVYDANLTGLSAAARRAGAVVTLAERTGDDPAELSAVLARAAQEADLILTSGGVSQGAYEVVKDTLGDGVTFRPVAMQPGGPQGFGTVHGTPVLTFPGNPVSAQVSFVVFAREVLERAAGRPRRDPETRRTVEVIVSPPGKRQMLRGRTGPDGRVTVVGGAGSHLVATMAAADVLIEVPEGVGRVAAGEQVRVVRL</sequence>
<feature type="compositionally biased region" description="Low complexity" evidence="8">
    <location>
        <begin position="8"/>
        <end position="37"/>
    </location>
</feature>
<evidence type="ECO:0000256" key="5">
    <source>
        <dbReference type="ARBA" id="ARBA00023150"/>
    </source>
</evidence>
<dbReference type="UniPathway" id="UPA00344"/>
<evidence type="ECO:0000313" key="11">
    <source>
        <dbReference type="Proteomes" id="UP000076447"/>
    </source>
</evidence>
<dbReference type="SUPFAM" id="SSF63882">
    <property type="entry name" value="MoeA N-terminal region -like"/>
    <property type="match status" value="1"/>
</dbReference>
<dbReference type="SMART" id="SM00852">
    <property type="entry name" value="MoCF_biosynth"/>
    <property type="match status" value="1"/>
</dbReference>
<dbReference type="GO" id="GO:0005829">
    <property type="term" value="C:cytosol"/>
    <property type="evidence" value="ECO:0007669"/>
    <property type="project" value="TreeGrafter"/>
</dbReference>
<evidence type="ECO:0000256" key="7">
    <source>
        <dbReference type="RuleBase" id="RU365090"/>
    </source>
</evidence>
<keyword evidence="5 7" id="KW-0501">Molybdenum cofactor biosynthesis</keyword>
<evidence type="ECO:0000259" key="9">
    <source>
        <dbReference type="SMART" id="SM00852"/>
    </source>
</evidence>
<dbReference type="Pfam" id="PF00994">
    <property type="entry name" value="MoCF_biosynth"/>
    <property type="match status" value="1"/>
</dbReference>
<dbReference type="PANTHER" id="PTHR10192">
    <property type="entry name" value="MOLYBDOPTERIN BIOSYNTHESIS PROTEIN"/>
    <property type="match status" value="1"/>
</dbReference>
<comment type="similarity">
    <text evidence="3 7">Belongs to the MoeA family.</text>
</comment>
<dbReference type="GO" id="GO:0006777">
    <property type="term" value="P:Mo-molybdopterin cofactor biosynthetic process"/>
    <property type="evidence" value="ECO:0007669"/>
    <property type="project" value="UniProtKB-UniRule"/>
</dbReference>
<dbReference type="Gene3D" id="3.90.105.10">
    <property type="entry name" value="Molybdopterin biosynthesis moea protein, domain 2"/>
    <property type="match status" value="1"/>
</dbReference>
<dbReference type="GO" id="GO:0046872">
    <property type="term" value="F:metal ion binding"/>
    <property type="evidence" value="ECO:0007669"/>
    <property type="project" value="UniProtKB-UniRule"/>
</dbReference>
<comment type="caution">
    <text evidence="10">The sequence shown here is derived from an EMBL/GenBank/DDBJ whole genome shotgun (WGS) entry which is preliminary data.</text>
</comment>
<feature type="domain" description="MoaB/Mog" evidence="9">
    <location>
        <begin position="236"/>
        <end position="371"/>
    </location>
</feature>
<dbReference type="NCBIfam" id="TIGR00177">
    <property type="entry name" value="molyb_syn"/>
    <property type="match status" value="1"/>
</dbReference>
<accession>A0A165S1I2</accession>
<dbReference type="Gene3D" id="2.40.340.10">
    <property type="entry name" value="MoeA, C-terminal, domain IV"/>
    <property type="match status" value="1"/>
</dbReference>
<organism evidence="10 11">
    <name type="scientific">Oerskovia enterophila</name>
    <dbReference type="NCBI Taxonomy" id="43678"/>
    <lineage>
        <taxon>Bacteria</taxon>
        <taxon>Bacillati</taxon>
        <taxon>Actinomycetota</taxon>
        <taxon>Actinomycetes</taxon>
        <taxon>Micrococcales</taxon>
        <taxon>Cellulomonadaceae</taxon>
        <taxon>Oerskovia</taxon>
    </lineage>
</organism>
<name>A0A165S1I2_9CELL</name>
<comment type="function">
    <text evidence="1 7">Catalyzes the insertion of molybdate into adenylated molybdopterin with the concomitant release of AMP.</text>
</comment>
<dbReference type="InterPro" id="IPR001453">
    <property type="entry name" value="MoaB/Mog_dom"/>
</dbReference>
<dbReference type="InterPro" id="IPR005111">
    <property type="entry name" value="MoeA_C_domain_IV"/>
</dbReference>
<dbReference type="InterPro" id="IPR036688">
    <property type="entry name" value="MoeA_C_domain_IV_sf"/>
</dbReference>
<evidence type="ECO:0000256" key="6">
    <source>
        <dbReference type="ARBA" id="ARBA00047317"/>
    </source>
</evidence>
<evidence type="ECO:0000313" key="10">
    <source>
        <dbReference type="EMBL" id="KZM35421.1"/>
    </source>
</evidence>
<comment type="cofactor">
    <cofactor evidence="7">
        <name>Mg(2+)</name>
        <dbReference type="ChEBI" id="CHEBI:18420"/>
    </cofactor>
</comment>